<protein>
    <submittedName>
        <fullName evidence="1">Uncharacterized protein</fullName>
    </submittedName>
</protein>
<comment type="caution">
    <text evidence="1">The sequence shown here is derived from an EMBL/GenBank/DDBJ whole genome shotgun (WGS) entry which is preliminary data.</text>
</comment>
<gene>
    <name evidence="1" type="ORF">CK936_16925</name>
</gene>
<proteinExistence type="predicted"/>
<dbReference type="Proteomes" id="UP000218944">
    <property type="component" value="Unassembled WGS sequence"/>
</dbReference>
<sequence>MEIPFSIPTVELTVPIPPAVCICAQDSELTGEKHLVMLPPGSPASVGQIASAYNSVLDGLNALKGALELISIALKPLKMVAETMGKIPTPYVTTTALVEDFSDQNEFDEEMSSFLIVGPTGCGVDFADTADPGDWDDYIGTHEHKKYFTIDILQLPNAGENGDYILKKLGYSLEVDKSKLSELANKVAELSGVNPSEARLGIGVFYVHDLEGDDTPNDLKYYDTDSDDPVQDDTESALWIFKA</sequence>
<accession>A0A2A2D8B4</accession>
<evidence type="ECO:0000313" key="1">
    <source>
        <dbReference type="EMBL" id="PAU47764.1"/>
    </source>
</evidence>
<reference evidence="1 2" key="1">
    <citation type="submission" date="2017-08" db="EMBL/GenBank/DDBJ databases">
        <title>Genome sequence of Streptomyces albireticuli NRRL B-1670.</title>
        <authorList>
            <person name="Graham D.E."/>
            <person name="Mahan K.M."/>
            <person name="Klingeman D.M."/>
            <person name="Hettich R.L."/>
            <person name="Parry R.J."/>
            <person name="Spain J.C."/>
        </authorList>
    </citation>
    <scope>NUCLEOTIDE SEQUENCE [LARGE SCALE GENOMIC DNA]</scope>
    <source>
        <strain evidence="1 2">NRRL B-1670</strain>
    </source>
</reference>
<evidence type="ECO:0000313" key="2">
    <source>
        <dbReference type="Proteomes" id="UP000218944"/>
    </source>
</evidence>
<keyword evidence="2" id="KW-1185">Reference proteome</keyword>
<organism evidence="1 2">
    <name type="scientific">Streptomyces albireticuli</name>
    <dbReference type="NCBI Taxonomy" id="1940"/>
    <lineage>
        <taxon>Bacteria</taxon>
        <taxon>Bacillati</taxon>
        <taxon>Actinomycetota</taxon>
        <taxon>Actinomycetes</taxon>
        <taxon>Kitasatosporales</taxon>
        <taxon>Streptomycetaceae</taxon>
        <taxon>Streptomyces</taxon>
    </lineage>
</organism>
<dbReference type="EMBL" id="NSJV01000335">
    <property type="protein sequence ID" value="PAU47764.1"/>
    <property type="molecule type" value="Genomic_DNA"/>
</dbReference>
<dbReference type="AlphaFoldDB" id="A0A2A2D8B4"/>
<name>A0A2A2D8B4_9ACTN</name>